<evidence type="ECO:0000313" key="3">
    <source>
        <dbReference type="Proteomes" id="UP001519460"/>
    </source>
</evidence>
<gene>
    <name evidence="2" type="ORF">BaRGS_00039558</name>
</gene>
<dbReference type="EMBL" id="JACVVK020000700">
    <property type="protein sequence ID" value="KAK7454692.1"/>
    <property type="molecule type" value="Genomic_DNA"/>
</dbReference>
<dbReference type="Pfam" id="PF06730">
    <property type="entry name" value="FAM92"/>
    <property type="match status" value="1"/>
</dbReference>
<dbReference type="SUPFAM" id="SSF103657">
    <property type="entry name" value="BAR/IMD domain-like"/>
    <property type="match status" value="1"/>
</dbReference>
<keyword evidence="3" id="KW-1185">Reference proteome</keyword>
<proteinExistence type="predicted"/>
<dbReference type="Proteomes" id="UP001519460">
    <property type="component" value="Unassembled WGS sequence"/>
</dbReference>
<dbReference type="PANTHER" id="PTHR21223:SF2">
    <property type="entry name" value="CBY1-INTERACTING BAR DOMAIN-CONTAINING PROTEIN HOMOLOG"/>
    <property type="match status" value="1"/>
</dbReference>
<evidence type="ECO:0000313" key="2">
    <source>
        <dbReference type="EMBL" id="KAK7454692.1"/>
    </source>
</evidence>
<dbReference type="InterPro" id="IPR009602">
    <property type="entry name" value="CBAR/FAM92"/>
</dbReference>
<dbReference type="PANTHER" id="PTHR21223">
    <property type="entry name" value="CBY1-INTERACTING BAR DOMAIN-CONTAINING PROTEIN HOMOLOG"/>
    <property type="match status" value="1"/>
</dbReference>
<comment type="caution">
    <text evidence="2">The sequence shown here is derived from an EMBL/GenBank/DDBJ whole genome shotgun (WGS) entry which is preliminary data.</text>
</comment>
<organism evidence="2 3">
    <name type="scientific">Batillaria attramentaria</name>
    <dbReference type="NCBI Taxonomy" id="370345"/>
    <lineage>
        <taxon>Eukaryota</taxon>
        <taxon>Metazoa</taxon>
        <taxon>Spiralia</taxon>
        <taxon>Lophotrochozoa</taxon>
        <taxon>Mollusca</taxon>
        <taxon>Gastropoda</taxon>
        <taxon>Caenogastropoda</taxon>
        <taxon>Sorbeoconcha</taxon>
        <taxon>Cerithioidea</taxon>
        <taxon>Batillariidae</taxon>
        <taxon>Batillaria</taxon>
    </lineage>
</organism>
<feature type="non-terminal residue" evidence="2">
    <location>
        <position position="276"/>
    </location>
</feature>
<accession>A0ABD0J3E8</accession>
<name>A0ABD0J3E8_9CAEN</name>
<protein>
    <submittedName>
        <fullName evidence="2">Uncharacterized protein</fullName>
    </submittedName>
</protein>
<reference evidence="2 3" key="1">
    <citation type="journal article" date="2023" name="Sci. Data">
        <title>Genome assembly of the Korean intertidal mud-creeper Batillaria attramentaria.</title>
        <authorList>
            <person name="Patra A.K."/>
            <person name="Ho P.T."/>
            <person name="Jun S."/>
            <person name="Lee S.J."/>
            <person name="Kim Y."/>
            <person name="Won Y.J."/>
        </authorList>
    </citation>
    <scope>NUCLEOTIDE SEQUENCE [LARGE SCALE GENOMIC DNA]</scope>
    <source>
        <strain evidence="2">Wonlab-2016</strain>
    </source>
</reference>
<feature type="compositionally biased region" description="Polar residues" evidence="1">
    <location>
        <begin position="217"/>
        <end position="240"/>
    </location>
</feature>
<evidence type="ECO:0000256" key="1">
    <source>
        <dbReference type="SAM" id="MobiDB-lite"/>
    </source>
</evidence>
<dbReference type="Gene3D" id="1.20.1270.60">
    <property type="entry name" value="Arfaptin homology (AH) domain/BAR domain"/>
    <property type="match status" value="1"/>
</dbReference>
<sequence length="276" mass="31669">MSRTGAEMRASESVSKTVQDRITAIEKHLGQLCDDFGSYTRKTARVRDKGDQLSRDIAEYAEYEKWNPSLREGLTHFAESLSAVQDYREAQVHRLEKKVNDLKGAFSAQQREQNQKKKLEQMRTKTPQNTQQIVSLAETELQKASIDASRSTHALEQQIDSFESKKIRDMKKILREFVNIELVFHAKALELYTQCFQTLDVVDPEQDLEEFRKQVRPANTTRQEMARTVSQQSLDSQNSSRDSRDAPVNMRARPLPQSTPTRTPSAPPVSNGIRRE</sequence>
<dbReference type="AlphaFoldDB" id="A0ABD0J3E8"/>
<dbReference type="InterPro" id="IPR027267">
    <property type="entry name" value="AH/BAR_dom_sf"/>
</dbReference>
<feature type="region of interest" description="Disordered" evidence="1">
    <location>
        <begin position="215"/>
        <end position="276"/>
    </location>
</feature>